<protein>
    <submittedName>
        <fullName evidence="10">Golgi snap receptor complex member 2</fullName>
    </submittedName>
</protein>
<keyword evidence="11" id="KW-1185">Reference proteome</keyword>
<keyword evidence="6" id="KW-0333">Golgi apparatus</keyword>
<dbReference type="GO" id="GO:0005484">
    <property type="term" value="F:SNAP receptor activity"/>
    <property type="evidence" value="ECO:0007669"/>
    <property type="project" value="InterPro"/>
</dbReference>
<keyword evidence="3 9" id="KW-0812">Transmembrane</keyword>
<keyword evidence="7 8" id="KW-0472">Membrane</keyword>
<keyword evidence="4 8" id="KW-0653">Protein transport</keyword>
<dbReference type="EMBL" id="JWZX01002931">
    <property type="protein sequence ID" value="KOO25774.1"/>
    <property type="molecule type" value="Genomic_DNA"/>
</dbReference>
<evidence type="ECO:0000256" key="2">
    <source>
        <dbReference type="ARBA" id="ARBA00022448"/>
    </source>
</evidence>
<dbReference type="GO" id="GO:0031902">
    <property type="term" value="C:late endosome membrane"/>
    <property type="evidence" value="ECO:0007669"/>
    <property type="project" value="TreeGrafter"/>
</dbReference>
<feature type="transmembrane region" description="Helical" evidence="9">
    <location>
        <begin position="193"/>
        <end position="213"/>
    </location>
</feature>
<dbReference type="GO" id="GO:0015031">
    <property type="term" value="P:protein transport"/>
    <property type="evidence" value="ECO:0007669"/>
    <property type="project" value="UniProtKB-KW"/>
</dbReference>
<dbReference type="GO" id="GO:0006906">
    <property type="term" value="P:vesicle fusion"/>
    <property type="evidence" value="ECO:0007669"/>
    <property type="project" value="TreeGrafter"/>
</dbReference>
<keyword evidence="10" id="KW-0675">Receptor</keyword>
<dbReference type="GO" id="GO:0012507">
    <property type="term" value="C:ER to Golgi transport vesicle membrane"/>
    <property type="evidence" value="ECO:0007669"/>
    <property type="project" value="TreeGrafter"/>
</dbReference>
<evidence type="ECO:0000256" key="6">
    <source>
        <dbReference type="ARBA" id="ARBA00023034"/>
    </source>
</evidence>
<evidence type="ECO:0000256" key="4">
    <source>
        <dbReference type="ARBA" id="ARBA00022927"/>
    </source>
</evidence>
<keyword evidence="5 9" id="KW-1133">Transmembrane helix</keyword>
<evidence type="ECO:0000256" key="9">
    <source>
        <dbReference type="SAM" id="Phobius"/>
    </source>
</evidence>
<dbReference type="PIRSF" id="PIRSF028865">
    <property type="entry name" value="Membrin-2"/>
    <property type="match status" value="1"/>
</dbReference>
<evidence type="ECO:0000256" key="1">
    <source>
        <dbReference type="ARBA" id="ARBA00004409"/>
    </source>
</evidence>
<proteinExistence type="predicted"/>
<accession>A0A0M0JGR3</accession>
<gene>
    <name evidence="10" type="ORF">Ctob_006257</name>
</gene>
<dbReference type="OrthoDB" id="158360at2759"/>
<comment type="caution">
    <text evidence="10">The sequence shown here is derived from an EMBL/GenBank/DDBJ whole genome shotgun (WGS) entry which is preliminary data.</text>
</comment>
<dbReference type="InterPro" id="IPR027027">
    <property type="entry name" value="GOSR2/Membrin/Bos1"/>
</dbReference>
<dbReference type="PANTHER" id="PTHR21230:SF1">
    <property type="entry name" value="GOLGI SNAP RECEPTOR COMPLEX MEMBER 2"/>
    <property type="match status" value="1"/>
</dbReference>
<evidence type="ECO:0000256" key="7">
    <source>
        <dbReference type="ARBA" id="ARBA00023136"/>
    </source>
</evidence>
<evidence type="ECO:0000256" key="3">
    <source>
        <dbReference type="ARBA" id="ARBA00022692"/>
    </source>
</evidence>
<sequence length="223" mass="24891">MSAREHEQRHASARKIVLSVNQLLEQLESGRDTSLDLQSQISQHLNALAREVQALEALLSTIPVAQRSLWRKRVSQLQDESASQRAALGKFAGQVAAKQRHEEERQALLHRRTNGADCAINIDAIAQESRKLNESHSQIDDLLGYAASVLSETNRQGSSLKGIQKKVLSIGSTLGLSNNTLRMIERRLFGDKLILYGGMALTMGLLWFVFVHLRREEAPKTPH</sequence>
<dbReference type="CDD" id="cd15863">
    <property type="entry name" value="SNARE_GS27"/>
    <property type="match status" value="1"/>
</dbReference>
<dbReference type="GO" id="GO:0031201">
    <property type="term" value="C:SNARE complex"/>
    <property type="evidence" value="ECO:0007669"/>
    <property type="project" value="TreeGrafter"/>
</dbReference>
<dbReference type="GO" id="GO:0005789">
    <property type="term" value="C:endoplasmic reticulum membrane"/>
    <property type="evidence" value="ECO:0007669"/>
    <property type="project" value="TreeGrafter"/>
</dbReference>
<dbReference type="Pfam" id="PF12352">
    <property type="entry name" value="V-SNARE_C"/>
    <property type="match status" value="1"/>
</dbReference>
<dbReference type="PANTHER" id="PTHR21230">
    <property type="entry name" value="VESICLE TRANSPORT V-SNARE PROTEIN VTI1-RELATED"/>
    <property type="match status" value="1"/>
</dbReference>
<comment type="subcellular location">
    <subcellularLocation>
        <location evidence="1">Golgi apparatus membrane</location>
        <topology evidence="1">Single-pass type IV membrane protein</topology>
    </subcellularLocation>
</comment>
<dbReference type="GO" id="GO:0000139">
    <property type="term" value="C:Golgi membrane"/>
    <property type="evidence" value="ECO:0007669"/>
    <property type="project" value="UniProtKB-SubCell"/>
</dbReference>
<evidence type="ECO:0000313" key="10">
    <source>
        <dbReference type="EMBL" id="KOO25774.1"/>
    </source>
</evidence>
<dbReference type="AlphaFoldDB" id="A0A0M0JGR3"/>
<name>A0A0M0JGR3_9EUKA</name>
<keyword evidence="2 8" id="KW-0813">Transport</keyword>
<reference evidence="11" key="1">
    <citation type="journal article" date="2015" name="PLoS Genet.">
        <title>Genome Sequence and Transcriptome Analyses of Chrysochromulina tobin: Metabolic Tools for Enhanced Algal Fitness in the Prominent Order Prymnesiales (Haptophyceae).</title>
        <authorList>
            <person name="Hovde B.T."/>
            <person name="Deodato C.R."/>
            <person name="Hunsperger H.M."/>
            <person name="Ryken S.A."/>
            <person name="Yost W."/>
            <person name="Jha R.K."/>
            <person name="Patterson J."/>
            <person name="Monnat R.J. Jr."/>
            <person name="Barlow S.B."/>
            <person name="Starkenburg S.R."/>
            <person name="Cattolico R.A."/>
        </authorList>
    </citation>
    <scope>NUCLEOTIDE SEQUENCE</scope>
    <source>
        <strain evidence="11">CCMP291</strain>
    </source>
</reference>
<dbReference type="GO" id="GO:0000149">
    <property type="term" value="F:SNARE binding"/>
    <property type="evidence" value="ECO:0007669"/>
    <property type="project" value="TreeGrafter"/>
</dbReference>
<dbReference type="Proteomes" id="UP000037460">
    <property type="component" value="Unassembled WGS sequence"/>
</dbReference>
<evidence type="ECO:0000256" key="8">
    <source>
        <dbReference type="PIRNR" id="PIRNR028865"/>
    </source>
</evidence>
<evidence type="ECO:0000256" key="5">
    <source>
        <dbReference type="ARBA" id="ARBA00022989"/>
    </source>
</evidence>
<evidence type="ECO:0000313" key="11">
    <source>
        <dbReference type="Proteomes" id="UP000037460"/>
    </source>
</evidence>
<dbReference type="Gene3D" id="1.20.5.110">
    <property type="match status" value="1"/>
</dbReference>
<organism evidence="10 11">
    <name type="scientific">Chrysochromulina tobinii</name>
    <dbReference type="NCBI Taxonomy" id="1460289"/>
    <lineage>
        <taxon>Eukaryota</taxon>
        <taxon>Haptista</taxon>
        <taxon>Haptophyta</taxon>
        <taxon>Prymnesiophyceae</taxon>
        <taxon>Prymnesiales</taxon>
        <taxon>Chrysochromulinaceae</taxon>
        <taxon>Chrysochromulina</taxon>
    </lineage>
</organism>